<evidence type="ECO:0000256" key="3">
    <source>
        <dbReference type="ARBA" id="ARBA00022801"/>
    </source>
</evidence>
<feature type="domain" description="N-acetylmuramoyl-L-alanine amidase" evidence="6">
    <location>
        <begin position="108"/>
        <end position="262"/>
    </location>
</feature>
<evidence type="ECO:0000256" key="5">
    <source>
        <dbReference type="SAM" id="MobiDB-lite"/>
    </source>
</evidence>
<accession>A0AAV3WGD6</accession>
<proteinExistence type="predicted"/>
<organism evidence="7 8">
    <name type="scientific">Microseira wollei NIES-4236</name>
    <dbReference type="NCBI Taxonomy" id="2530354"/>
    <lineage>
        <taxon>Bacteria</taxon>
        <taxon>Bacillati</taxon>
        <taxon>Cyanobacteriota</taxon>
        <taxon>Cyanophyceae</taxon>
        <taxon>Oscillatoriophycideae</taxon>
        <taxon>Aerosakkonematales</taxon>
        <taxon>Aerosakkonemataceae</taxon>
        <taxon>Microseira</taxon>
    </lineage>
</organism>
<gene>
    <name evidence="7" type="ORF">MiSe_21570</name>
</gene>
<keyword evidence="3" id="KW-0378">Hydrolase</keyword>
<comment type="catalytic activity">
    <reaction evidence="1">
        <text>Hydrolyzes the link between N-acetylmuramoyl residues and L-amino acid residues in certain cell-wall glycopeptides.</text>
        <dbReference type="EC" id="3.5.1.28"/>
    </reaction>
</comment>
<dbReference type="Proteomes" id="UP001050975">
    <property type="component" value="Unassembled WGS sequence"/>
</dbReference>
<dbReference type="PANTHER" id="PTHR30417">
    <property type="entry name" value="N-ACETYLMURAMOYL-L-ALANINE AMIDASE AMID"/>
    <property type="match status" value="1"/>
</dbReference>
<dbReference type="SMART" id="SM00644">
    <property type="entry name" value="Ami_2"/>
    <property type="match status" value="1"/>
</dbReference>
<dbReference type="GO" id="GO:0008745">
    <property type="term" value="F:N-acetylmuramoyl-L-alanine amidase activity"/>
    <property type="evidence" value="ECO:0007669"/>
    <property type="project" value="UniProtKB-EC"/>
</dbReference>
<keyword evidence="8" id="KW-1185">Reference proteome</keyword>
<dbReference type="GO" id="GO:0071555">
    <property type="term" value="P:cell wall organization"/>
    <property type="evidence" value="ECO:0007669"/>
    <property type="project" value="UniProtKB-KW"/>
</dbReference>
<sequence>MKLKFKAAKPFLLTFFLSLFLILLLFSGEAELLQKTKVNFNPKAAWSQYPKPKPESSQNQEKVKPEVKEKPNQNVSDSELNPVNIITTYTPRSKIAWAHPTNYGERFTKDINGVAVYNQPIIVLHETAGSALGAIDFFQTPHYDENKQVSYHTLIELDGTVVYIVPPDKRAFGAGNSVFESPKGKETVKTNPKLASSVNNFAYHISLETPPDGWDNQNPTHSGYTEEQYNTLAWFIAQSNVPENRITTHKEVDRSGNKVDPRSFDFPKFLNLLQIYRQANNRNIK</sequence>
<dbReference type="InterPro" id="IPR002502">
    <property type="entry name" value="Amidase_domain"/>
</dbReference>
<dbReference type="RefSeq" id="WP_226578808.1">
    <property type="nucleotide sequence ID" value="NZ_BLAY01000027.1"/>
</dbReference>
<dbReference type="SUPFAM" id="SSF55846">
    <property type="entry name" value="N-acetylmuramoyl-L-alanine amidase-like"/>
    <property type="match status" value="1"/>
</dbReference>
<feature type="region of interest" description="Disordered" evidence="5">
    <location>
        <begin position="47"/>
        <end position="77"/>
    </location>
</feature>
<dbReference type="EC" id="3.5.1.28" evidence="2"/>
<dbReference type="GO" id="GO:0009254">
    <property type="term" value="P:peptidoglycan turnover"/>
    <property type="evidence" value="ECO:0007669"/>
    <property type="project" value="TreeGrafter"/>
</dbReference>
<reference evidence="7" key="1">
    <citation type="submission" date="2019-10" db="EMBL/GenBank/DDBJ databases">
        <title>Draft genome sequece of Microseira wollei NIES-4236.</title>
        <authorList>
            <person name="Yamaguchi H."/>
            <person name="Suzuki S."/>
            <person name="Kawachi M."/>
        </authorList>
    </citation>
    <scope>NUCLEOTIDE SEQUENCE</scope>
    <source>
        <strain evidence="7">NIES-4236</strain>
    </source>
</reference>
<keyword evidence="4" id="KW-0961">Cell wall biogenesis/degradation</keyword>
<dbReference type="Gene3D" id="3.40.80.10">
    <property type="entry name" value="Peptidoglycan recognition protein-like"/>
    <property type="match status" value="1"/>
</dbReference>
<dbReference type="PANTHER" id="PTHR30417:SF1">
    <property type="entry name" value="N-ACETYLMURAMOYL-L-ALANINE AMIDASE AMID"/>
    <property type="match status" value="1"/>
</dbReference>
<evidence type="ECO:0000256" key="4">
    <source>
        <dbReference type="ARBA" id="ARBA00023316"/>
    </source>
</evidence>
<evidence type="ECO:0000313" key="8">
    <source>
        <dbReference type="Proteomes" id="UP001050975"/>
    </source>
</evidence>
<dbReference type="CDD" id="cd06583">
    <property type="entry name" value="PGRP"/>
    <property type="match status" value="1"/>
</dbReference>
<name>A0AAV3WGD6_9CYAN</name>
<evidence type="ECO:0000313" key="7">
    <source>
        <dbReference type="EMBL" id="GET37404.1"/>
    </source>
</evidence>
<evidence type="ECO:0000256" key="1">
    <source>
        <dbReference type="ARBA" id="ARBA00001561"/>
    </source>
</evidence>
<dbReference type="InterPro" id="IPR051206">
    <property type="entry name" value="NAMLAA_amidase_2"/>
</dbReference>
<dbReference type="EMBL" id="BLAY01000027">
    <property type="protein sequence ID" value="GET37404.1"/>
    <property type="molecule type" value="Genomic_DNA"/>
</dbReference>
<feature type="compositionally biased region" description="Basic and acidic residues" evidence="5">
    <location>
        <begin position="61"/>
        <end position="71"/>
    </location>
</feature>
<evidence type="ECO:0000256" key="2">
    <source>
        <dbReference type="ARBA" id="ARBA00011901"/>
    </source>
</evidence>
<comment type="caution">
    <text evidence="7">The sequence shown here is derived from an EMBL/GenBank/DDBJ whole genome shotgun (WGS) entry which is preliminary data.</text>
</comment>
<dbReference type="GO" id="GO:0009253">
    <property type="term" value="P:peptidoglycan catabolic process"/>
    <property type="evidence" value="ECO:0007669"/>
    <property type="project" value="InterPro"/>
</dbReference>
<evidence type="ECO:0000259" key="6">
    <source>
        <dbReference type="SMART" id="SM00644"/>
    </source>
</evidence>
<dbReference type="Pfam" id="PF01510">
    <property type="entry name" value="Amidase_2"/>
    <property type="match status" value="1"/>
</dbReference>
<protein>
    <recommendedName>
        <fullName evidence="2">N-acetylmuramoyl-L-alanine amidase</fullName>
        <ecNumber evidence="2">3.5.1.28</ecNumber>
    </recommendedName>
</protein>
<dbReference type="AlphaFoldDB" id="A0AAV3WGD6"/>
<dbReference type="InterPro" id="IPR036505">
    <property type="entry name" value="Amidase/PGRP_sf"/>
</dbReference>